<sequence>MSGVSTSAGSGETAVPVAVMRTAGGRSAYAVWRGVISLLPL</sequence>
<evidence type="ECO:0000313" key="1">
    <source>
        <dbReference type="EMBL" id="EGC21349.1"/>
    </source>
</evidence>
<evidence type="ECO:0000313" key="2">
    <source>
        <dbReference type="Proteomes" id="UP000005697"/>
    </source>
</evidence>
<dbReference type="Proteomes" id="UP000005697">
    <property type="component" value="Unassembled WGS sequence"/>
</dbReference>
<dbReference type="AlphaFoldDB" id="F0F3D3"/>
<name>F0F3D3_9BACT</name>
<protein>
    <submittedName>
        <fullName evidence="1">Uncharacterized protein</fullName>
    </submittedName>
</protein>
<reference evidence="1 2" key="1">
    <citation type="submission" date="2011-01" db="EMBL/GenBank/DDBJ databases">
        <authorList>
            <person name="Muzny D."/>
            <person name="Qin X."/>
            <person name="Deng J."/>
            <person name="Jiang H."/>
            <person name="Liu Y."/>
            <person name="Qu J."/>
            <person name="Song X.-Z."/>
            <person name="Zhang L."/>
            <person name="Thornton R."/>
            <person name="Coyle M."/>
            <person name="Francisco L."/>
            <person name="Jackson L."/>
            <person name="Javaid M."/>
            <person name="Korchina V."/>
            <person name="Kovar C."/>
            <person name="Mata R."/>
            <person name="Mathew T."/>
            <person name="Ngo R."/>
            <person name="Nguyen L."/>
            <person name="Nguyen N."/>
            <person name="Okwuonu G."/>
            <person name="Ongeri F."/>
            <person name="Pham C."/>
            <person name="Simmons D."/>
            <person name="Wilczek-Boney K."/>
            <person name="Hale W."/>
            <person name="Jakkamsetti A."/>
            <person name="Pham P."/>
            <person name="Ruth R."/>
            <person name="San Lucas F."/>
            <person name="Warren J."/>
            <person name="Zhang J."/>
            <person name="Zhao Z."/>
            <person name="Zhou C."/>
            <person name="Zhu D."/>
            <person name="Lee S."/>
            <person name="Bess C."/>
            <person name="Blankenburg K."/>
            <person name="Forbes L."/>
            <person name="Fu Q."/>
            <person name="Gubbala S."/>
            <person name="Hirani K."/>
            <person name="Jayaseelan J.C."/>
            <person name="Lara F."/>
            <person name="Munidasa M."/>
            <person name="Palculict T."/>
            <person name="Patil S."/>
            <person name="Pu L.-L."/>
            <person name="Saada N."/>
            <person name="Tang L."/>
            <person name="Weissenberger G."/>
            <person name="Zhu Y."/>
            <person name="Hemphill L."/>
            <person name="Shang Y."/>
            <person name="Youmans B."/>
            <person name="Ayvaz T."/>
            <person name="Ross M."/>
            <person name="Santibanez J."/>
            <person name="Aqrawi P."/>
            <person name="Gross S."/>
            <person name="Joshi V."/>
            <person name="Fowler G."/>
            <person name="Nazareth L."/>
            <person name="Reid J."/>
            <person name="Worley K."/>
            <person name="Petrosino J."/>
            <person name="Highlander S."/>
            <person name="Gibbs R."/>
        </authorList>
    </citation>
    <scope>NUCLEOTIDE SEQUENCE [LARGE SCALE GENOMIC DNA]</scope>
    <source>
        <strain evidence="1 2">DSM 16608</strain>
    </source>
</reference>
<dbReference type="EMBL" id="AEWX01000001">
    <property type="protein sequence ID" value="EGC21349.1"/>
    <property type="molecule type" value="Genomic_DNA"/>
</dbReference>
<accession>F0F3D3</accession>
<proteinExistence type="predicted"/>
<comment type="caution">
    <text evidence="1">The sequence shown here is derived from an EMBL/GenBank/DDBJ whole genome shotgun (WGS) entry which is preliminary data.</text>
</comment>
<keyword evidence="2" id="KW-1185">Reference proteome</keyword>
<organism evidence="1 2">
    <name type="scientific">Prevotella multiformis DSM 16608</name>
    <dbReference type="NCBI Taxonomy" id="888743"/>
    <lineage>
        <taxon>Bacteria</taxon>
        <taxon>Pseudomonadati</taxon>
        <taxon>Bacteroidota</taxon>
        <taxon>Bacteroidia</taxon>
        <taxon>Bacteroidales</taxon>
        <taxon>Prevotellaceae</taxon>
        <taxon>Prevotella</taxon>
    </lineage>
</organism>
<dbReference type="HOGENOM" id="CLU_3274583_0_0_10"/>
<gene>
    <name evidence="1" type="ORF">HMPREF9141_0099</name>
</gene>